<reference evidence="2" key="1">
    <citation type="submission" date="2022-01" db="EMBL/GenBank/DDBJ databases">
        <authorList>
            <person name="King R."/>
        </authorList>
    </citation>
    <scope>NUCLEOTIDE SEQUENCE</scope>
</reference>
<dbReference type="Pfam" id="PF16214">
    <property type="entry name" value="AC_N"/>
    <property type="match status" value="1"/>
</dbReference>
<gene>
    <name evidence="2" type="ORF">NEZAVI_LOCUS5971</name>
</gene>
<evidence type="ECO:0000313" key="3">
    <source>
        <dbReference type="Proteomes" id="UP001152798"/>
    </source>
</evidence>
<protein>
    <recommendedName>
        <fullName evidence="1">Adenylate cyclase N-terminal domain-containing protein</fullName>
    </recommendedName>
</protein>
<keyword evidence="3" id="KW-1185">Reference proteome</keyword>
<feature type="domain" description="Adenylate cyclase N-terminal" evidence="1">
    <location>
        <begin position="27"/>
        <end position="63"/>
    </location>
</feature>
<organism evidence="2 3">
    <name type="scientific">Nezara viridula</name>
    <name type="common">Southern green stink bug</name>
    <name type="synonym">Cimex viridulus</name>
    <dbReference type="NCBI Taxonomy" id="85310"/>
    <lineage>
        <taxon>Eukaryota</taxon>
        <taxon>Metazoa</taxon>
        <taxon>Ecdysozoa</taxon>
        <taxon>Arthropoda</taxon>
        <taxon>Hexapoda</taxon>
        <taxon>Insecta</taxon>
        <taxon>Pterygota</taxon>
        <taxon>Neoptera</taxon>
        <taxon>Paraneoptera</taxon>
        <taxon>Hemiptera</taxon>
        <taxon>Heteroptera</taxon>
        <taxon>Panheteroptera</taxon>
        <taxon>Pentatomomorpha</taxon>
        <taxon>Pentatomoidea</taxon>
        <taxon>Pentatomidae</taxon>
        <taxon>Pentatominae</taxon>
        <taxon>Nezara</taxon>
    </lineage>
</organism>
<evidence type="ECO:0000259" key="1">
    <source>
        <dbReference type="Pfam" id="PF16214"/>
    </source>
</evidence>
<proteinExistence type="predicted"/>
<dbReference type="AlphaFoldDB" id="A0A9P0H5F6"/>
<dbReference type="Proteomes" id="UP001152798">
    <property type="component" value="Chromosome 3"/>
</dbReference>
<accession>A0A9P0H5F6</accession>
<dbReference type="EMBL" id="OV725079">
    <property type="protein sequence ID" value="CAH1395759.1"/>
    <property type="molecule type" value="Genomic_DNA"/>
</dbReference>
<name>A0A9P0H5F6_NEZVI</name>
<dbReference type="OrthoDB" id="2107370at2759"/>
<sequence length="107" mass="12187">MSSIIYRVFFRKSPKVSLRPTSIDLVAAKVILLLVTNLAGALTHYPSELAKRQAFLETRQCVKLGRVLVELFQSARDRRSNISIVMNPVYISSTCLSYYRTYTNQKA</sequence>
<dbReference type="InterPro" id="IPR032628">
    <property type="entry name" value="AC_N"/>
</dbReference>
<evidence type="ECO:0000313" key="2">
    <source>
        <dbReference type="EMBL" id="CAH1395759.1"/>
    </source>
</evidence>